<organism evidence="1 2">
    <name type="scientific">Paraburkholderia polaris</name>
    <dbReference type="NCBI Taxonomy" id="2728848"/>
    <lineage>
        <taxon>Bacteria</taxon>
        <taxon>Pseudomonadati</taxon>
        <taxon>Pseudomonadota</taxon>
        <taxon>Betaproteobacteria</taxon>
        <taxon>Burkholderiales</taxon>
        <taxon>Burkholderiaceae</taxon>
        <taxon>Paraburkholderia</taxon>
    </lineage>
</organism>
<sequence length="161" mass="17957">MDLNIWAAAEYAIGHPFFFLEGQRVICNGYPGIVAQMYDRGIVEVRLGTGRVCCSAAYPDVYPDPLDLIWRMEPPVDRLTLFNRTGREFIALRRVGRKWVSETGETHQRCEAAMRAAEQYARVRIQTEVDERTSRLTAYLPVSPAGAPASALHAASAGMLP</sequence>
<reference evidence="1 2" key="1">
    <citation type="submission" date="2020-04" db="EMBL/GenBank/DDBJ databases">
        <title>Paraburkholderia sp. RP-4-7 isolated from soil.</title>
        <authorList>
            <person name="Dahal R.H."/>
        </authorList>
    </citation>
    <scope>NUCLEOTIDE SEQUENCE [LARGE SCALE GENOMIC DNA]</scope>
    <source>
        <strain evidence="1 2">RP-4-7</strain>
    </source>
</reference>
<keyword evidence="2" id="KW-1185">Reference proteome</keyword>
<dbReference type="RefSeq" id="WP_169488401.1">
    <property type="nucleotide sequence ID" value="NZ_JABBGJ010000031.1"/>
</dbReference>
<accession>A0A848IP46</accession>
<proteinExistence type="predicted"/>
<protein>
    <submittedName>
        <fullName evidence="1">Uncharacterized protein</fullName>
    </submittedName>
</protein>
<name>A0A848IP46_9BURK</name>
<dbReference type="EMBL" id="JABBGJ010000031">
    <property type="protein sequence ID" value="NMM01575.1"/>
    <property type="molecule type" value="Genomic_DNA"/>
</dbReference>
<evidence type="ECO:0000313" key="2">
    <source>
        <dbReference type="Proteomes" id="UP000544134"/>
    </source>
</evidence>
<dbReference type="Proteomes" id="UP000544134">
    <property type="component" value="Unassembled WGS sequence"/>
</dbReference>
<evidence type="ECO:0000313" key="1">
    <source>
        <dbReference type="EMBL" id="NMM01575.1"/>
    </source>
</evidence>
<gene>
    <name evidence="1" type="ORF">HHL24_27010</name>
</gene>
<dbReference type="AlphaFoldDB" id="A0A848IP46"/>
<comment type="caution">
    <text evidence="1">The sequence shown here is derived from an EMBL/GenBank/DDBJ whole genome shotgun (WGS) entry which is preliminary data.</text>
</comment>